<comment type="similarity">
    <text evidence="2">Belongs to the MFAP family.</text>
</comment>
<accession>A0A834KY52</accession>
<proteinExistence type="inferred from homology"/>
<comment type="caution">
    <text evidence="8">The sequence shown here is derived from an EMBL/GenBank/DDBJ whole genome shotgun (WGS) entry which is preliminary data.</text>
</comment>
<protein>
    <submittedName>
        <fullName evidence="8">Microfibrillar-associated protein 2</fullName>
    </submittedName>
</protein>
<dbReference type="PANTHER" id="PTHR16485">
    <property type="entry name" value="MICROFIBRILLAR-ASSOCIATED PROTEIN 2"/>
    <property type="match status" value="1"/>
</dbReference>
<evidence type="ECO:0000256" key="4">
    <source>
        <dbReference type="ARBA" id="ARBA00022530"/>
    </source>
</evidence>
<dbReference type="Proteomes" id="UP000646548">
    <property type="component" value="Unassembled WGS sequence"/>
</dbReference>
<reference evidence="8" key="1">
    <citation type="journal article" name="BMC Genomics">
        <title>Long-read sequencing and de novo genome assembly of marine medaka (Oryzias melastigma).</title>
        <authorList>
            <person name="Liang P."/>
            <person name="Saqib H.S.A."/>
            <person name="Ni X."/>
            <person name="Shen Y."/>
        </authorList>
    </citation>
    <scope>NUCLEOTIDE SEQUENCE</scope>
    <source>
        <strain evidence="8">Bigg-433</strain>
    </source>
</reference>
<gene>
    <name evidence="8" type="ORF">FQA47_012157</name>
</gene>
<evidence type="ECO:0000313" key="9">
    <source>
        <dbReference type="Proteomes" id="UP000646548"/>
    </source>
</evidence>
<dbReference type="InterPro" id="IPR008673">
    <property type="entry name" value="MAGP"/>
</dbReference>
<dbReference type="GO" id="GO:0001527">
    <property type="term" value="C:microfibril"/>
    <property type="evidence" value="ECO:0007669"/>
    <property type="project" value="InterPro"/>
</dbReference>
<evidence type="ECO:0000256" key="7">
    <source>
        <dbReference type="ARBA" id="ARBA00023180"/>
    </source>
</evidence>
<dbReference type="PANTHER" id="PTHR16485:SF7">
    <property type="entry name" value="MICROFIBRIL-ASSOCIATED PROTEIN 5"/>
    <property type="match status" value="1"/>
</dbReference>
<evidence type="ECO:0000313" key="8">
    <source>
        <dbReference type="EMBL" id="KAF6735162.1"/>
    </source>
</evidence>
<name>A0A834KY52_ORYME</name>
<dbReference type="GO" id="GO:0048048">
    <property type="term" value="P:embryonic eye morphogenesis"/>
    <property type="evidence" value="ECO:0007669"/>
    <property type="project" value="TreeGrafter"/>
</dbReference>
<organism evidence="8 9">
    <name type="scientific">Oryzias melastigma</name>
    <name type="common">Marine medaka</name>
    <dbReference type="NCBI Taxonomy" id="30732"/>
    <lineage>
        <taxon>Eukaryota</taxon>
        <taxon>Metazoa</taxon>
        <taxon>Chordata</taxon>
        <taxon>Craniata</taxon>
        <taxon>Vertebrata</taxon>
        <taxon>Euteleostomi</taxon>
        <taxon>Actinopterygii</taxon>
        <taxon>Neopterygii</taxon>
        <taxon>Teleostei</taxon>
        <taxon>Neoteleostei</taxon>
        <taxon>Acanthomorphata</taxon>
        <taxon>Ovalentaria</taxon>
        <taxon>Atherinomorphae</taxon>
        <taxon>Beloniformes</taxon>
        <taxon>Adrianichthyidae</taxon>
        <taxon>Oryziinae</taxon>
        <taxon>Oryzias</taxon>
    </lineage>
</organism>
<keyword evidence="6" id="KW-1015">Disulfide bond</keyword>
<evidence type="ECO:0000256" key="1">
    <source>
        <dbReference type="ARBA" id="ARBA00004498"/>
    </source>
</evidence>
<dbReference type="AlphaFoldDB" id="A0A834KY52"/>
<evidence type="ECO:0000256" key="3">
    <source>
        <dbReference type="ARBA" id="ARBA00022525"/>
    </source>
</evidence>
<keyword evidence="5" id="KW-0732">Signal</keyword>
<dbReference type="EMBL" id="WKFB01000117">
    <property type="protein sequence ID" value="KAF6735162.1"/>
    <property type="molecule type" value="Genomic_DNA"/>
</dbReference>
<sequence length="135" mass="15823">MMQERRERRGRRADEGKEEKHICGARKVHLLQLEGMGSLPVVLLLCSFHVLTAAAQVQPTETPESTLLPSNCREEMYPCTRMYSVHRPVKTCVGYLCLYRCFTHHPQLLHFKLRKMKVFTSSYKNSEEHWSLKFI</sequence>
<comment type="subcellular location">
    <subcellularLocation>
        <location evidence="1">Secreted</location>
        <location evidence="1">Extracellular space</location>
        <location evidence="1">Extracellular matrix</location>
    </subcellularLocation>
</comment>
<keyword evidence="4" id="KW-0272">Extracellular matrix</keyword>
<evidence type="ECO:0000256" key="5">
    <source>
        <dbReference type="ARBA" id="ARBA00022729"/>
    </source>
</evidence>
<keyword evidence="7" id="KW-0325">Glycoprotein</keyword>
<keyword evidence="3" id="KW-0964">Secreted</keyword>
<evidence type="ECO:0000256" key="2">
    <source>
        <dbReference type="ARBA" id="ARBA00005317"/>
    </source>
</evidence>
<dbReference type="Pfam" id="PF05507">
    <property type="entry name" value="MAGP"/>
    <property type="match status" value="1"/>
</dbReference>
<evidence type="ECO:0000256" key="6">
    <source>
        <dbReference type="ARBA" id="ARBA00023157"/>
    </source>
</evidence>